<dbReference type="Pfam" id="PF00078">
    <property type="entry name" value="RVT_1"/>
    <property type="match status" value="1"/>
</dbReference>
<dbReference type="EMBL" id="VEPZ02001457">
    <property type="protein sequence ID" value="KAE8671992.1"/>
    <property type="molecule type" value="Genomic_DNA"/>
</dbReference>
<dbReference type="InterPro" id="IPR043502">
    <property type="entry name" value="DNA/RNA_pol_sf"/>
</dbReference>
<dbReference type="AlphaFoldDB" id="A0A6A2X9N3"/>
<evidence type="ECO:0000313" key="3">
    <source>
        <dbReference type="Proteomes" id="UP000436088"/>
    </source>
</evidence>
<organism evidence="2 3">
    <name type="scientific">Hibiscus syriacus</name>
    <name type="common">Rose of Sharon</name>
    <dbReference type="NCBI Taxonomy" id="106335"/>
    <lineage>
        <taxon>Eukaryota</taxon>
        <taxon>Viridiplantae</taxon>
        <taxon>Streptophyta</taxon>
        <taxon>Embryophyta</taxon>
        <taxon>Tracheophyta</taxon>
        <taxon>Spermatophyta</taxon>
        <taxon>Magnoliopsida</taxon>
        <taxon>eudicotyledons</taxon>
        <taxon>Gunneridae</taxon>
        <taxon>Pentapetalae</taxon>
        <taxon>rosids</taxon>
        <taxon>malvids</taxon>
        <taxon>Malvales</taxon>
        <taxon>Malvaceae</taxon>
        <taxon>Malvoideae</taxon>
        <taxon>Hibiscus</taxon>
    </lineage>
</organism>
<dbReference type="InterPro" id="IPR000477">
    <property type="entry name" value="RT_dom"/>
</dbReference>
<proteinExistence type="predicted"/>
<feature type="domain" description="Reverse transcriptase" evidence="1">
    <location>
        <begin position="158"/>
        <end position="277"/>
    </location>
</feature>
<dbReference type="InterPro" id="IPR052343">
    <property type="entry name" value="Retrotransposon-Effector_Assoc"/>
</dbReference>
<evidence type="ECO:0000313" key="2">
    <source>
        <dbReference type="EMBL" id="KAE8671992.1"/>
    </source>
</evidence>
<dbReference type="PANTHER" id="PTHR46890:SF48">
    <property type="entry name" value="RNA-DIRECTED DNA POLYMERASE"/>
    <property type="match status" value="1"/>
</dbReference>
<gene>
    <name evidence="2" type="ORF">F3Y22_tig00111877pilonHSYRG00313</name>
</gene>
<dbReference type="CDD" id="cd01650">
    <property type="entry name" value="RT_nLTR_like"/>
    <property type="match status" value="1"/>
</dbReference>
<evidence type="ECO:0000259" key="1">
    <source>
        <dbReference type="Pfam" id="PF00078"/>
    </source>
</evidence>
<accession>A0A6A2X9N3</accession>
<keyword evidence="3" id="KW-1185">Reference proteome</keyword>
<name>A0A6A2X9N3_HIBSY</name>
<dbReference type="SUPFAM" id="SSF56672">
    <property type="entry name" value="DNA/RNA polymerases"/>
    <property type="match status" value="1"/>
</dbReference>
<protein>
    <recommendedName>
        <fullName evidence="1">Reverse transcriptase domain-containing protein</fullName>
    </recommendedName>
</protein>
<sequence>MDEFHMVLANNGLFDVKPARGWFTWANHVIKKRIDRFDASQSWLQAFPNGKDLFASASNVSDDFVIDAIDTVITDEMNGALCADFTTDEIIAAFRDIHPRKAHGIDGLPASFYRLHWDIVGADVVHLCLQLLQGTLDMSLVNKTVIVLIPKMFDPQQMKHLRPISLCTVVYKIVSKVLVRRLKGLMASCIHETQAVFLPGRQISDNILVAHELIHYMNSSKNGPNKGAAIKLDMEKAYDRVEWSFLRKVMLKLGFCADWVNLIMRCVETVSFSVRINGSLTKEFSLIFIKNSLHEASNIRDALGAYEVASGQKVNLEKSTLYFSPSTRQECRDQISSILGIGEVSDLGHYLGMPLHIGKNKTNTFGYLKENVSNRIDGWTKHLLSFGGHEDLVSNMRRYWWLFSKEDAMQILSIPIAPCAEDVVISGYRNDIMIMR</sequence>
<reference evidence="2" key="1">
    <citation type="submission" date="2019-09" db="EMBL/GenBank/DDBJ databases">
        <title>Draft genome information of white flower Hibiscus syriacus.</title>
        <authorList>
            <person name="Kim Y.-M."/>
        </authorList>
    </citation>
    <scope>NUCLEOTIDE SEQUENCE [LARGE SCALE GENOMIC DNA]</scope>
    <source>
        <strain evidence="2">YM2019G1</strain>
    </source>
</reference>
<dbReference type="Proteomes" id="UP000436088">
    <property type="component" value="Unassembled WGS sequence"/>
</dbReference>
<comment type="caution">
    <text evidence="2">The sequence shown here is derived from an EMBL/GenBank/DDBJ whole genome shotgun (WGS) entry which is preliminary data.</text>
</comment>
<dbReference type="PANTHER" id="PTHR46890">
    <property type="entry name" value="NON-LTR RETROLELEMENT REVERSE TRANSCRIPTASE-LIKE PROTEIN-RELATED"/>
    <property type="match status" value="1"/>
</dbReference>